<comment type="pathway">
    <text evidence="1">Cofactor biosynthesis; L-ascorbate biosynthesis.</text>
</comment>
<accession>A0A640THZ8</accession>
<dbReference type="SUPFAM" id="SSF56176">
    <property type="entry name" value="FAD-binding/transporter-associated domain-like"/>
    <property type="match status" value="1"/>
</dbReference>
<organism evidence="6 8">
    <name type="scientific">Streptomyces nigrescens</name>
    <dbReference type="NCBI Taxonomy" id="1920"/>
    <lineage>
        <taxon>Bacteria</taxon>
        <taxon>Bacillati</taxon>
        <taxon>Actinomycetota</taxon>
        <taxon>Actinomycetes</taxon>
        <taxon>Kitasatosporales</taxon>
        <taxon>Streptomycetaceae</taxon>
        <taxon>Streptomyces</taxon>
    </lineage>
</organism>
<dbReference type="Pfam" id="PF01565">
    <property type="entry name" value="FAD_binding_4"/>
    <property type="match status" value="1"/>
</dbReference>
<evidence type="ECO:0000313" key="8">
    <source>
        <dbReference type="Proteomes" id="UP000429552"/>
    </source>
</evidence>
<evidence type="ECO:0000256" key="1">
    <source>
        <dbReference type="ARBA" id="ARBA00005147"/>
    </source>
</evidence>
<dbReference type="PROSITE" id="PS51387">
    <property type="entry name" value="FAD_PCMH"/>
    <property type="match status" value="1"/>
</dbReference>
<name>A0A640THZ8_STRNI</name>
<dbReference type="InterPro" id="IPR016167">
    <property type="entry name" value="FAD-bd_PCMH_sub1"/>
</dbReference>
<dbReference type="Proteomes" id="UP001210169">
    <property type="component" value="Chromosome"/>
</dbReference>
<dbReference type="InterPro" id="IPR006093">
    <property type="entry name" value="Oxy_OxRdtase_FAD_BS"/>
</dbReference>
<dbReference type="GeneID" id="301333038"/>
<evidence type="ECO:0000313" key="9">
    <source>
        <dbReference type="Proteomes" id="UP001210169"/>
    </source>
</evidence>
<evidence type="ECO:0000313" key="6">
    <source>
        <dbReference type="EMBL" id="GFE23058.1"/>
    </source>
</evidence>
<dbReference type="GO" id="GO:0071949">
    <property type="term" value="F:FAD binding"/>
    <property type="evidence" value="ECO:0007669"/>
    <property type="project" value="InterPro"/>
</dbReference>
<dbReference type="InterPro" id="IPR006094">
    <property type="entry name" value="Oxid_FAD_bind_N"/>
</dbReference>
<dbReference type="RefSeq" id="WP_229838072.1">
    <property type="nucleotide sequence ID" value="NZ_BLIP01000001.1"/>
</dbReference>
<reference evidence="6 8" key="1">
    <citation type="submission" date="2019-12" db="EMBL/GenBank/DDBJ databases">
        <title>Whole genome shotgun sequence of Streptomyces libani subsp. libani NBRC 13452.</title>
        <authorList>
            <person name="Ichikawa N."/>
            <person name="Kimura A."/>
            <person name="Kitahashi Y."/>
            <person name="Komaki H."/>
            <person name="Tamura T."/>
        </authorList>
    </citation>
    <scope>NUCLEOTIDE SEQUENCE [LARGE SCALE GENOMIC DNA]</scope>
    <source>
        <strain evidence="6 8">NBRC 13452</strain>
    </source>
</reference>
<evidence type="ECO:0000256" key="2">
    <source>
        <dbReference type="ARBA" id="ARBA00005466"/>
    </source>
</evidence>
<dbReference type="GO" id="GO:0016020">
    <property type="term" value="C:membrane"/>
    <property type="evidence" value="ECO:0007669"/>
    <property type="project" value="InterPro"/>
</dbReference>
<dbReference type="InterPro" id="IPR036318">
    <property type="entry name" value="FAD-bd_PCMH-like_sf"/>
</dbReference>
<dbReference type="Gene3D" id="3.30.70.2520">
    <property type="match status" value="1"/>
</dbReference>
<dbReference type="EMBL" id="CP114203">
    <property type="protein sequence ID" value="WAU05491.1"/>
    <property type="molecule type" value="Genomic_DNA"/>
</dbReference>
<dbReference type="InterPro" id="IPR016166">
    <property type="entry name" value="FAD-bd_PCMH"/>
</dbReference>
<dbReference type="PANTHER" id="PTHR43762">
    <property type="entry name" value="L-GULONOLACTONE OXIDASE"/>
    <property type="match status" value="1"/>
</dbReference>
<dbReference type="InterPro" id="IPR016171">
    <property type="entry name" value="Vanillyl_alc_oxidase_C-sub2"/>
</dbReference>
<dbReference type="InterPro" id="IPR010031">
    <property type="entry name" value="FAD_lactone_oxidase-like"/>
</dbReference>
<dbReference type="PROSITE" id="PS00862">
    <property type="entry name" value="OX2_COVAL_FAD"/>
    <property type="match status" value="1"/>
</dbReference>
<dbReference type="Gene3D" id="3.30.465.10">
    <property type="match status" value="1"/>
</dbReference>
<protein>
    <submittedName>
        <fullName evidence="7">FAD-binding protein</fullName>
    </submittedName>
    <submittedName>
        <fullName evidence="6">FAD-linked oxidoreductase</fullName>
    </submittedName>
</protein>
<keyword evidence="9" id="KW-1185">Reference proteome</keyword>
<dbReference type="Gene3D" id="3.30.43.10">
    <property type="entry name" value="Uridine Diphospho-n-acetylenolpyruvylglucosamine Reductase, domain 2"/>
    <property type="match status" value="1"/>
</dbReference>
<dbReference type="InterPro" id="IPR007173">
    <property type="entry name" value="ALO_C"/>
</dbReference>
<dbReference type="Pfam" id="PF04030">
    <property type="entry name" value="ALO"/>
    <property type="match status" value="1"/>
</dbReference>
<dbReference type="Gene3D" id="1.10.45.10">
    <property type="entry name" value="Vanillyl-alcohol Oxidase, Chain A, domain 4"/>
    <property type="match status" value="1"/>
</dbReference>
<dbReference type="GO" id="GO:0019853">
    <property type="term" value="P:L-ascorbic acid biosynthetic process"/>
    <property type="evidence" value="ECO:0007669"/>
    <property type="project" value="UniProtKB-UniPathway"/>
</dbReference>
<dbReference type="PANTHER" id="PTHR43762:SF1">
    <property type="entry name" value="D-ARABINONO-1,4-LACTONE OXIDASE"/>
    <property type="match status" value="1"/>
</dbReference>
<dbReference type="NCBIfam" id="TIGR01679">
    <property type="entry name" value="bact_FAD_ox"/>
    <property type="match status" value="1"/>
</dbReference>
<evidence type="ECO:0000313" key="7">
    <source>
        <dbReference type="EMBL" id="WAU05491.1"/>
    </source>
</evidence>
<dbReference type="AlphaFoldDB" id="A0A640THZ8"/>
<gene>
    <name evidence="6" type="ORF">Sliba_35110</name>
    <name evidence="7" type="ORF">STRNI_003869</name>
</gene>
<evidence type="ECO:0000256" key="3">
    <source>
        <dbReference type="ARBA" id="ARBA00022644"/>
    </source>
</evidence>
<proteinExistence type="inferred from homology"/>
<reference evidence="7 9" key="2">
    <citation type="submission" date="2022-12" db="EMBL/GenBank/DDBJ databases">
        <authorList>
            <person name="Ruckert C."/>
            <person name="Busche T."/>
            <person name="Kalinowski J."/>
            <person name="Wittmann C."/>
        </authorList>
    </citation>
    <scope>NUCLEOTIDE SEQUENCE [LARGE SCALE GENOMIC DNA]</scope>
    <source>
        <strain evidence="7 9">DSM 40276</strain>
    </source>
</reference>
<keyword evidence="3" id="KW-0060">Ascorbate biosynthesis</keyword>
<dbReference type="PIRSF" id="PIRSF000136">
    <property type="entry name" value="LGO_GLO"/>
    <property type="match status" value="1"/>
</dbReference>
<dbReference type="EMBL" id="BLIP01000001">
    <property type="protein sequence ID" value="GFE23058.1"/>
    <property type="molecule type" value="Genomic_DNA"/>
</dbReference>
<evidence type="ECO:0000256" key="4">
    <source>
        <dbReference type="ARBA" id="ARBA00023002"/>
    </source>
</evidence>
<evidence type="ECO:0000259" key="5">
    <source>
        <dbReference type="PROSITE" id="PS51387"/>
    </source>
</evidence>
<dbReference type="Proteomes" id="UP000429552">
    <property type="component" value="Unassembled WGS sequence"/>
</dbReference>
<sequence length="446" mass="48068">MSQRIPGRSRAMTRWRNWAGSAECVPHRLVHATDEGDIVDAVRYAAQRGLTLRAAGTGHSFNPIATTTGVLLDLTGYTGVVALDPAAPSVTVRGGTLLRELNWALDKAGLALSNMGTLEEQTIAGAISTGNHGSGLHHRPFSGQVLALTLVTADGTVRECGPEKDPELFRAAVTSLGALGVISTVTLRCVPKFNLRVTEGSQPLESILEDIEAYAGSAEHATFSLKGWSDNASTLKLEPSDEPVSADAAQRRRANTLGEVRCATAGLVGRIDQRAVQRIMTAQLGGDAGPADYVDVSYNAFTFPQPVKFLSLEYALPLTRATDAVRYVHEDVKGFGLRTPYSITVRFGAGDDYLLSPAQGRTTAYVNITVPRTVGYTELLRVFEAALREHEGRPHWGKAHTATEETVAGLYPGWKAFQDIRAELDPDGMFTSDYLRRVLGGTRHAR</sequence>
<dbReference type="InterPro" id="IPR016169">
    <property type="entry name" value="FAD-bd_PCMH_sub2"/>
</dbReference>
<dbReference type="UniPathway" id="UPA00132"/>
<keyword evidence="4" id="KW-0560">Oxidoreductase</keyword>
<dbReference type="GO" id="GO:0003885">
    <property type="term" value="F:D-arabinono-1,4-lactone oxidase activity"/>
    <property type="evidence" value="ECO:0007669"/>
    <property type="project" value="InterPro"/>
</dbReference>
<feature type="domain" description="FAD-binding PCMH-type" evidence="5">
    <location>
        <begin position="22"/>
        <end position="192"/>
    </location>
</feature>
<comment type="similarity">
    <text evidence="2">Belongs to the oxygen-dependent FAD-linked oxidoreductase family.</text>
</comment>